<dbReference type="Proteomes" id="UP000436692">
    <property type="component" value="Unassembled WGS sequence"/>
</dbReference>
<dbReference type="EMBL" id="WPHM01000001">
    <property type="protein sequence ID" value="MUZ55986.1"/>
    <property type="molecule type" value="Genomic_DNA"/>
</dbReference>
<reference evidence="2 3" key="1">
    <citation type="submission" date="2019-12" db="EMBL/GenBank/DDBJ databases">
        <title>Whole-genome sequencing of Allorhizobium vitis.</title>
        <authorList>
            <person name="Gan H.M."/>
            <person name="Szegedi E."/>
            <person name="Burr T."/>
            <person name="Savka M.A."/>
        </authorList>
    </citation>
    <scope>NUCLEOTIDE SEQUENCE [LARGE SCALE GENOMIC DNA]</scope>
    <source>
        <strain evidence="2 3">CG989</strain>
    </source>
</reference>
<evidence type="ECO:0000313" key="3">
    <source>
        <dbReference type="Proteomes" id="UP000436692"/>
    </source>
</evidence>
<protein>
    <recommendedName>
        <fullName evidence="1">Lipocalin-like domain-containing protein</fullName>
    </recommendedName>
</protein>
<dbReference type="AlphaFoldDB" id="A0AAE5AU64"/>
<gene>
    <name evidence="2" type="ORF">GOZ95_00780</name>
</gene>
<comment type="caution">
    <text evidence="2">The sequence shown here is derived from an EMBL/GenBank/DDBJ whole genome shotgun (WGS) entry which is preliminary data.</text>
</comment>
<evidence type="ECO:0000259" key="1">
    <source>
        <dbReference type="Pfam" id="PF13924"/>
    </source>
</evidence>
<proteinExistence type="predicted"/>
<dbReference type="Pfam" id="PF13924">
    <property type="entry name" value="Lipocalin_5"/>
    <property type="match status" value="1"/>
</dbReference>
<organism evidence="2 3">
    <name type="scientific">Agrobacterium vitis</name>
    <name type="common">Rhizobium vitis</name>
    <dbReference type="NCBI Taxonomy" id="373"/>
    <lineage>
        <taxon>Bacteria</taxon>
        <taxon>Pseudomonadati</taxon>
        <taxon>Pseudomonadota</taxon>
        <taxon>Alphaproteobacteria</taxon>
        <taxon>Hyphomicrobiales</taxon>
        <taxon>Rhizobiaceae</taxon>
        <taxon>Rhizobium/Agrobacterium group</taxon>
        <taxon>Agrobacterium</taxon>
    </lineage>
</organism>
<feature type="domain" description="Lipocalin-like" evidence="1">
    <location>
        <begin position="16"/>
        <end position="152"/>
    </location>
</feature>
<name>A0AAE5AU64_AGRVI</name>
<dbReference type="InterPro" id="IPR024311">
    <property type="entry name" value="Lipocalin-like"/>
</dbReference>
<accession>A0AAE5AU64</accession>
<dbReference type="RefSeq" id="WP_156546985.1">
    <property type="nucleotide sequence ID" value="NZ_JABAEJ010000001.1"/>
</dbReference>
<evidence type="ECO:0000313" key="2">
    <source>
        <dbReference type="EMBL" id="MUZ55986.1"/>
    </source>
</evidence>
<sequence length="156" mass="17266">MAQPVSKSPLADWIQGTWSLETFTSMDDAGTVVDVMGPNVSGYISYAADGWMSVQIMAADRKLYDFPEISGGKDDQLIAAATSYFAYAGRYAIDPQTAIVIHHLQFSLLPNWVGGHQTRYIERSSDNVLILSGDPTPLDGKQQVARLRWQRVRSIN</sequence>